<dbReference type="SUPFAM" id="SSF48452">
    <property type="entry name" value="TPR-like"/>
    <property type="match status" value="1"/>
</dbReference>
<sequence length="200" mass="22395">MISNIQSMADIKKAGQKEEKKRSSDPIQAEYDDGIAFLKEKDLAQAAVAFHNALRGYEEKKHQDGIANASNQLGNVCLEKGEFEKAKEHYQRAWDICDRFEDPMSLLALSMQLVTVHRGLNDNTAALNICFDMLDTHSLNNNPQGTVATMETIADIYMAMGDKAKVADTYRTIASIHANYKHKNIAEKFLTRAKELEAEA</sequence>
<dbReference type="EMBL" id="CP003985">
    <property type="protein sequence ID" value="AGF78566.1"/>
    <property type="molecule type" value="Genomic_DNA"/>
</dbReference>
<keyword evidence="1" id="KW-0802">TPR repeat</keyword>
<feature type="repeat" description="TPR" evidence="1">
    <location>
        <begin position="67"/>
        <end position="100"/>
    </location>
</feature>
<dbReference type="Pfam" id="PF13424">
    <property type="entry name" value="TPR_12"/>
    <property type="match status" value="1"/>
</dbReference>
<dbReference type="eggNOG" id="COG0457">
    <property type="taxonomic scope" value="Bacteria"/>
</dbReference>
<dbReference type="InterPro" id="IPR011990">
    <property type="entry name" value="TPR-like_helical_dom_sf"/>
</dbReference>
<dbReference type="HOGENOM" id="CLU_1358615_0_0_7"/>
<gene>
    <name evidence="3" type="ordered locus">UWK_02017</name>
</gene>
<dbReference type="SMART" id="SM00028">
    <property type="entry name" value="TPR"/>
    <property type="match status" value="3"/>
</dbReference>
<dbReference type="OrthoDB" id="5430667at2"/>
<accession>M1PQA3</accession>
<dbReference type="InterPro" id="IPR019734">
    <property type="entry name" value="TPR_rpt"/>
</dbReference>
<reference evidence="4" key="1">
    <citation type="journal article" date="2013" name="Stand. Genomic Sci.">
        <title>Complete genome sequence of Desulfocapsa sulfexigens, a marine deltaproteobacterium specialized in disproportionating inorganic sulfur compounds.</title>
        <authorList>
            <person name="Finster K.W."/>
            <person name="Kjeldsen K.U."/>
            <person name="Kube M."/>
            <person name="Reinhardt R."/>
            <person name="Mussmann M."/>
            <person name="Amann R."/>
            <person name="Schreiber L."/>
        </authorList>
    </citation>
    <scope>NUCLEOTIDE SEQUENCE [LARGE SCALE GENOMIC DNA]</scope>
    <source>
        <strain evidence="4">DSM 10523 / SB164P1</strain>
    </source>
</reference>
<dbReference type="AlphaFoldDB" id="M1PQA3"/>
<protein>
    <submittedName>
        <fullName evidence="3">Uncharacterized protein</fullName>
    </submittedName>
</protein>
<evidence type="ECO:0000256" key="1">
    <source>
        <dbReference type="PROSITE-ProRule" id="PRU00339"/>
    </source>
</evidence>
<dbReference type="PROSITE" id="PS50005">
    <property type="entry name" value="TPR"/>
    <property type="match status" value="1"/>
</dbReference>
<dbReference type="KEGG" id="dsf:UWK_02017"/>
<dbReference type="STRING" id="1167006.UWK_02017"/>
<dbReference type="Gene3D" id="1.25.40.10">
    <property type="entry name" value="Tetratricopeptide repeat domain"/>
    <property type="match status" value="1"/>
</dbReference>
<evidence type="ECO:0000256" key="2">
    <source>
        <dbReference type="SAM" id="MobiDB-lite"/>
    </source>
</evidence>
<proteinExistence type="predicted"/>
<dbReference type="RefSeq" id="WP_015404257.1">
    <property type="nucleotide sequence ID" value="NC_020304.1"/>
</dbReference>
<dbReference type="Proteomes" id="UP000011721">
    <property type="component" value="Chromosome"/>
</dbReference>
<evidence type="ECO:0000313" key="3">
    <source>
        <dbReference type="EMBL" id="AGF78566.1"/>
    </source>
</evidence>
<feature type="region of interest" description="Disordered" evidence="2">
    <location>
        <begin position="1"/>
        <end position="26"/>
    </location>
</feature>
<feature type="compositionally biased region" description="Basic and acidic residues" evidence="2">
    <location>
        <begin position="10"/>
        <end position="24"/>
    </location>
</feature>
<organism evidence="3 4">
    <name type="scientific">Desulfocapsa sulfexigens (strain DSM 10523 / SB164P1)</name>
    <dbReference type="NCBI Taxonomy" id="1167006"/>
    <lineage>
        <taxon>Bacteria</taxon>
        <taxon>Pseudomonadati</taxon>
        <taxon>Thermodesulfobacteriota</taxon>
        <taxon>Desulfobulbia</taxon>
        <taxon>Desulfobulbales</taxon>
        <taxon>Desulfocapsaceae</taxon>
        <taxon>Desulfocapsa</taxon>
    </lineage>
</organism>
<keyword evidence="4" id="KW-1185">Reference proteome</keyword>
<evidence type="ECO:0000313" key="4">
    <source>
        <dbReference type="Proteomes" id="UP000011721"/>
    </source>
</evidence>
<name>M1PQA3_DESSD</name>